<dbReference type="InterPro" id="IPR039353">
    <property type="entry name" value="TF_Adf1"/>
</dbReference>
<comment type="caution">
    <text evidence="3">The sequence shown here is derived from an EMBL/GenBank/DDBJ whole genome shotgun (WGS) entry which is preliminary data.</text>
</comment>
<evidence type="ECO:0000313" key="3">
    <source>
        <dbReference type="EMBL" id="CAG5026293.1"/>
    </source>
</evidence>
<feature type="region of interest" description="Disordered" evidence="1">
    <location>
        <begin position="112"/>
        <end position="163"/>
    </location>
</feature>
<evidence type="ECO:0000313" key="4">
    <source>
        <dbReference type="Proteomes" id="UP000691718"/>
    </source>
</evidence>
<dbReference type="PANTHER" id="PTHR12243">
    <property type="entry name" value="MADF DOMAIN TRANSCRIPTION FACTOR"/>
    <property type="match status" value="1"/>
</dbReference>
<proteinExistence type="predicted"/>
<feature type="domain" description="MADF" evidence="2">
    <location>
        <begin position="6"/>
        <end position="108"/>
    </location>
</feature>
<accession>A0A8S3XQC7</accession>
<protein>
    <submittedName>
        <fullName evidence="3">(apollo) hypothetical protein</fullName>
    </submittedName>
</protein>
<dbReference type="InterPro" id="IPR006578">
    <property type="entry name" value="MADF-dom"/>
</dbReference>
<dbReference type="SMART" id="SM00595">
    <property type="entry name" value="MADF"/>
    <property type="match status" value="1"/>
</dbReference>
<gene>
    <name evidence="3" type="ORF">PAPOLLO_LOCUS18575</name>
</gene>
<dbReference type="AlphaFoldDB" id="A0A8S3XQC7"/>
<dbReference type="EMBL" id="CAJQZP010001176">
    <property type="protein sequence ID" value="CAG5026293.1"/>
    <property type="molecule type" value="Genomic_DNA"/>
</dbReference>
<dbReference type="GO" id="GO:0006357">
    <property type="term" value="P:regulation of transcription by RNA polymerase II"/>
    <property type="evidence" value="ECO:0007669"/>
    <property type="project" value="TreeGrafter"/>
</dbReference>
<dbReference type="PROSITE" id="PS51029">
    <property type="entry name" value="MADF"/>
    <property type="match status" value="1"/>
</dbReference>
<dbReference type="Proteomes" id="UP000691718">
    <property type="component" value="Unassembled WGS sequence"/>
</dbReference>
<feature type="compositionally biased region" description="Polar residues" evidence="1">
    <location>
        <begin position="153"/>
        <end position="163"/>
    </location>
</feature>
<sequence>MFDKERFIIEVQERPPLYEVKSKEYANRELKAKLWMEIGQEVVAHWADLGPEEKNKAVKDLMKKWKNIRDSYKKEVNLETTTLSGQSAPKKKRYIYYELLSFLRPSVSIAEERESNVSPIPSNSSQNQDFEEDNLMRPPRQNQVPTKRKKQMESTQIPQITKI</sequence>
<name>A0A8S3XQC7_PARAO</name>
<evidence type="ECO:0000259" key="2">
    <source>
        <dbReference type="PROSITE" id="PS51029"/>
    </source>
</evidence>
<dbReference type="GO" id="GO:0005667">
    <property type="term" value="C:transcription regulator complex"/>
    <property type="evidence" value="ECO:0007669"/>
    <property type="project" value="TreeGrafter"/>
</dbReference>
<evidence type="ECO:0000256" key="1">
    <source>
        <dbReference type="SAM" id="MobiDB-lite"/>
    </source>
</evidence>
<dbReference type="Pfam" id="PF10545">
    <property type="entry name" value="MADF_DNA_bdg"/>
    <property type="match status" value="1"/>
</dbReference>
<organism evidence="3 4">
    <name type="scientific">Parnassius apollo</name>
    <name type="common">Apollo butterfly</name>
    <name type="synonym">Papilio apollo</name>
    <dbReference type="NCBI Taxonomy" id="110799"/>
    <lineage>
        <taxon>Eukaryota</taxon>
        <taxon>Metazoa</taxon>
        <taxon>Ecdysozoa</taxon>
        <taxon>Arthropoda</taxon>
        <taxon>Hexapoda</taxon>
        <taxon>Insecta</taxon>
        <taxon>Pterygota</taxon>
        <taxon>Neoptera</taxon>
        <taxon>Endopterygota</taxon>
        <taxon>Lepidoptera</taxon>
        <taxon>Glossata</taxon>
        <taxon>Ditrysia</taxon>
        <taxon>Papilionoidea</taxon>
        <taxon>Papilionidae</taxon>
        <taxon>Parnassiinae</taxon>
        <taxon>Parnassini</taxon>
        <taxon>Parnassius</taxon>
        <taxon>Parnassius</taxon>
    </lineage>
</organism>
<feature type="compositionally biased region" description="Polar residues" evidence="1">
    <location>
        <begin position="116"/>
        <end position="128"/>
    </location>
</feature>
<dbReference type="PANTHER" id="PTHR12243:SF67">
    <property type="entry name" value="COREPRESSOR OF PANGOLIN, ISOFORM A-RELATED"/>
    <property type="match status" value="1"/>
</dbReference>
<dbReference type="OrthoDB" id="270189at2759"/>
<keyword evidence="4" id="KW-1185">Reference proteome</keyword>
<dbReference type="GO" id="GO:0005634">
    <property type="term" value="C:nucleus"/>
    <property type="evidence" value="ECO:0007669"/>
    <property type="project" value="TreeGrafter"/>
</dbReference>
<reference evidence="3" key="1">
    <citation type="submission" date="2021-04" db="EMBL/GenBank/DDBJ databases">
        <authorList>
            <person name="Tunstrom K."/>
        </authorList>
    </citation>
    <scope>NUCLEOTIDE SEQUENCE</scope>
</reference>